<gene>
    <name evidence="7" type="ORF">SOO65_00820</name>
</gene>
<reference evidence="7 8" key="1">
    <citation type="submission" date="2023-11" db="EMBL/GenBank/DDBJ databases">
        <title>Peredibacter starrii A3.12.</title>
        <authorList>
            <person name="Mitchell R.J."/>
        </authorList>
    </citation>
    <scope>NUCLEOTIDE SEQUENCE [LARGE SCALE GENOMIC DNA]</scope>
    <source>
        <strain evidence="7 8">A3.12</strain>
    </source>
</reference>
<keyword evidence="3 5" id="KW-1133">Transmembrane helix</keyword>
<evidence type="ECO:0000259" key="6">
    <source>
        <dbReference type="PROSITE" id="PS52015"/>
    </source>
</evidence>
<proteinExistence type="predicted"/>
<dbReference type="PROSITE" id="PS52015">
    <property type="entry name" value="TONB_CTD"/>
    <property type="match status" value="1"/>
</dbReference>
<dbReference type="EMBL" id="CP139487">
    <property type="protein sequence ID" value="WPU65284.1"/>
    <property type="molecule type" value="Genomic_DNA"/>
</dbReference>
<dbReference type="Gene3D" id="3.30.1150.10">
    <property type="match status" value="1"/>
</dbReference>
<sequence length="308" mass="34144">MHSLSKQQRTFFYLFSGVLFLHLAFMLIKFRDDFAKVTFKPEPEVIKLTFLPETAAPATAVPQASKLVQKKQIVQSEDSANNKRPKDSAFLSDKDRTFDRQTIAKKVDIFKNTGLGDSKVTRAAEKTPEVNKQANTKPRKDVKLSDLGLGMAEPLQEIKRAPASESKAGMKSGDASTVGFSATNDYVQEVGLGDFTHLNTTEYKFYGFFHRIRQKLEQFWGKSIAEKANNIFRSGRSLASEDYITSLQITLNAKGEIVNVKILGASGVKELDDAAIESFNQAGPFPNPPQDLLVNGKAVIEWGFVVKG</sequence>
<dbReference type="GO" id="GO:0055085">
    <property type="term" value="P:transmembrane transport"/>
    <property type="evidence" value="ECO:0007669"/>
    <property type="project" value="InterPro"/>
</dbReference>
<dbReference type="InterPro" id="IPR006260">
    <property type="entry name" value="TonB/TolA_C"/>
</dbReference>
<evidence type="ECO:0000256" key="2">
    <source>
        <dbReference type="ARBA" id="ARBA00022692"/>
    </source>
</evidence>
<dbReference type="InterPro" id="IPR037682">
    <property type="entry name" value="TonB_C"/>
</dbReference>
<dbReference type="KEGG" id="psti:SOO65_00820"/>
<evidence type="ECO:0000256" key="3">
    <source>
        <dbReference type="ARBA" id="ARBA00022989"/>
    </source>
</evidence>
<dbReference type="Pfam" id="PF13103">
    <property type="entry name" value="TonB_2"/>
    <property type="match status" value="1"/>
</dbReference>
<dbReference type="AlphaFoldDB" id="A0AAX4HPV5"/>
<dbReference type="NCBIfam" id="TIGR01352">
    <property type="entry name" value="tonB_Cterm"/>
    <property type="match status" value="1"/>
</dbReference>
<evidence type="ECO:0000256" key="1">
    <source>
        <dbReference type="ARBA" id="ARBA00004167"/>
    </source>
</evidence>
<dbReference type="SUPFAM" id="SSF74653">
    <property type="entry name" value="TolA/TonB C-terminal domain"/>
    <property type="match status" value="1"/>
</dbReference>
<keyword evidence="4 5" id="KW-0472">Membrane</keyword>
<comment type="subcellular location">
    <subcellularLocation>
        <location evidence="1">Membrane</location>
        <topology evidence="1">Single-pass membrane protein</topology>
    </subcellularLocation>
</comment>
<keyword evidence="8" id="KW-1185">Reference proteome</keyword>
<dbReference type="GO" id="GO:0016020">
    <property type="term" value="C:membrane"/>
    <property type="evidence" value="ECO:0007669"/>
    <property type="project" value="UniProtKB-SubCell"/>
</dbReference>
<accession>A0AAX4HPV5</accession>
<feature type="domain" description="TonB C-terminal" evidence="6">
    <location>
        <begin position="217"/>
        <end position="308"/>
    </location>
</feature>
<evidence type="ECO:0000256" key="4">
    <source>
        <dbReference type="ARBA" id="ARBA00023136"/>
    </source>
</evidence>
<organism evidence="7 8">
    <name type="scientific">Peredibacter starrii</name>
    <dbReference type="NCBI Taxonomy" id="28202"/>
    <lineage>
        <taxon>Bacteria</taxon>
        <taxon>Pseudomonadati</taxon>
        <taxon>Bdellovibrionota</taxon>
        <taxon>Bacteriovoracia</taxon>
        <taxon>Bacteriovoracales</taxon>
        <taxon>Bacteriovoracaceae</taxon>
        <taxon>Peredibacter</taxon>
    </lineage>
</organism>
<name>A0AAX4HPV5_9BACT</name>
<feature type="transmembrane region" description="Helical" evidence="5">
    <location>
        <begin position="12"/>
        <end position="30"/>
    </location>
</feature>
<protein>
    <submittedName>
        <fullName evidence="7">Energy transducer TonB</fullName>
    </submittedName>
</protein>
<dbReference type="RefSeq" id="WP_321395492.1">
    <property type="nucleotide sequence ID" value="NZ_CP139487.1"/>
</dbReference>
<evidence type="ECO:0000256" key="5">
    <source>
        <dbReference type="SAM" id="Phobius"/>
    </source>
</evidence>
<dbReference type="Proteomes" id="UP001324634">
    <property type="component" value="Chromosome"/>
</dbReference>
<evidence type="ECO:0000313" key="8">
    <source>
        <dbReference type="Proteomes" id="UP001324634"/>
    </source>
</evidence>
<evidence type="ECO:0000313" key="7">
    <source>
        <dbReference type="EMBL" id="WPU65284.1"/>
    </source>
</evidence>
<keyword evidence="2 5" id="KW-0812">Transmembrane</keyword>